<keyword evidence="3" id="KW-0175">Coiled coil</keyword>
<dbReference type="GO" id="GO:0003677">
    <property type="term" value="F:DNA binding"/>
    <property type="evidence" value="ECO:0007669"/>
    <property type="project" value="UniProtKB-KW"/>
</dbReference>
<dbReference type="InterPro" id="IPR025827">
    <property type="entry name" value="Zn_ribbon_recom_dom"/>
</dbReference>
<dbReference type="GO" id="GO:0000150">
    <property type="term" value="F:DNA strand exchange activity"/>
    <property type="evidence" value="ECO:0007669"/>
    <property type="project" value="InterPro"/>
</dbReference>
<evidence type="ECO:0000256" key="3">
    <source>
        <dbReference type="SAM" id="Coils"/>
    </source>
</evidence>
<feature type="coiled-coil region" evidence="3">
    <location>
        <begin position="243"/>
        <end position="270"/>
    </location>
</feature>
<feature type="coiled-coil region" evidence="3">
    <location>
        <begin position="299"/>
        <end position="336"/>
    </location>
</feature>
<dbReference type="PANTHER" id="PTHR30461:SF2">
    <property type="entry name" value="SERINE RECOMBINASE PINE-RELATED"/>
    <property type="match status" value="1"/>
</dbReference>
<dbReference type="InterPro" id="IPR011109">
    <property type="entry name" value="DNA_bind_recombinase_dom"/>
</dbReference>
<sequence>MKDGDYIGARAPYGYRKDPDNCHKLLIDENTAPVVKQIFEWAHEHVSLNRIVRNLNEMGIPAPSHYKKDTGEITSPGLIGSGKWQTRTVMKILESEVYTGDLVQGKTKIVDHQQVKAGEDNLIIAKCTHEPIISYELFNAVQEYRKQICEESKATPKRPYTPNIFKGKVFCADCGRSLHRQRAERRKGPDTYWFHCLTNSRIEKDSCKGATMQEKELISTVTAILEKELTVALGMSLPLFQLEARQKQEKDKLKIQMSAKRQEIEKTRRLIRGLYENFVQGILTNDEYFELKADYEYAINALSGEIEVFEKSMDSLDNQLARYRAMEKDAKTLAQDHVLTAELIERLIERIEIDHERNIHVTFRFKNEFQGKAVELCATM</sequence>
<evidence type="ECO:0000256" key="2">
    <source>
        <dbReference type="ARBA" id="ARBA00023172"/>
    </source>
</evidence>
<organism evidence="5">
    <name type="scientific">human gut metagenome</name>
    <dbReference type="NCBI Taxonomy" id="408170"/>
    <lineage>
        <taxon>unclassified sequences</taxon>
        <taxon>metagenomes</taxon>
        <taxon>organismal metagenomes</taxon>
    </lineage>
</organism>
<keyword evidence="1" id="KW-0238">DNA-binding</keyword>
<dbReference type="AlphaFoldDB" id="K1UE33"/>
<dbReference type="Pfam" id="PF13408">
    <property type="entry name" value="Zn_ribbon_recom"/>
    <property type="match status" value="1"/>
</dbReference>
<feature type="domain" description="Recombinase" evidence="4">
    <location>
        <begin position="12"/>
        <end position="151"/>
    </location>
</feature>
<comment type="caution">
    <text evidence="5">The sequence shown here is derived from an EMBL/GenBank/DDBJ whole genome shotgun (WGS) entry which is preliminary data.</text>
</comment>
<dbReference type="EMBL" id="AJWY01001009">
    <property type="protein sequence ID" value="EKC80368.1"/>
    <property type="molecule type" value="Genomic_DNA"/>
</dbReference>
<dbReference type="InterPro" id="IPR050639">
    <property type="entry name" value="SSR_resolvase"/>
</dbReference>
<dbReference type="PROSITE" id="PS51737">
    <property type="entry name" value="RECOMBINASE_DNA_BIND"/>
    <property type="match status" value="1"/>
</dbReference>
<gene>
    <name evidence="5" type="ORF">LEA_01454</name>
</gene>
<proteinExistence type="predicted"/>
<accession>K1UE33</accession>
<protein>
    <submittedName>
        <fullName evidence="5">TnpX site-specific recombinase</fullName>
    </submittedName>
</protein>
<dbReference type="Gene3D" id="3.90.1750.20">
    <property type="entry name" value="Putative Large Serine Recombinase, Chain B, Domain 2"/>
    <property type="match status" value="1"/>
</dbReference>
<evidence type="ECO:0000256" key="1">
    <source>
        <dbReference type="ARBA" id="ARBA00023125"/>
    </source>
</evidence>
<dbReference type="PANTHER" id="PTHR30461">
    <property type="entry name" value="DNA-INVERTASE FROM LAMBDOID PROPHAGE"/>
    <property type="match status" value="1"/>
</dbReference>
<keyword evidence="2" id="KW-0233">DNA recombination</keyword>
<name>K1UE33_9ZZZZ</name>
<dbReference type="Pfam" id="PF07508">
    <property type="entry name" value="Recombinase"/>
    <property type="match status" value="1"/>
</dbReference>
<evidence type="ECO:0000259" key="4">
    <source>
        <dbReference type="PROSITE" id="PS51737"/>
    </source>
</evidence>
<dbReference type="InterPro" id="IPR038109">
    <property type="entry name" value="DNA_bind_recomb_sf"/>
</dbReference>
<reference evidence="5" key="1">
    <citation type="journal article" date="2013" name="Environ. Microbiol.">
        <title>Microbiota from the distal guts of lean and obese adolescents exhibit partial functional redundancy besides clear differences in community structure.</title>
        <authorList>
            <person name="Ferrer M."/>
            <person name="Ruiz A."/>
            <person name="Lanza F."/>
            <person name="Haange S.B."/>
            <person name="Oberbach A."/>
            <person name="Till H."/>
            <person name="Bargiela R."/>
            <person name="Campoy C."/>
            <person name="Segura M.T."/>
            <person name="Richter M."/>
            <person name="von Bergen M."/>
            <person name="Seifert J."/>
            <person name="Suarez A."/>
        </authorList>
    </citation>
    <scope>NUCLEOTIDE SEQUENCE</scope>
</reference>
<evidence type="ECO:0000313" key="5">
    <source>
        <dbReference type="EMBL" id="EKC80368.1"/>
    </source>
</evidence>